<protein>
    <submittedName>
        <fullName evidence="9">C-type cytochrome biogenesis protein CcmI</fullName>
    </submittedName>
</protein>
<dbReference type="OrthoDB" id="9776053at2"/>
<dbReference type="GO" id="GO:0017004">
    <property type="term" value="P:cytochrome complex assembly"/>
    <property type="evidence" value="ECO:0007669"/>
    <property type="project" value="UniProtKB-KW"/>
</dbReference>
<dbReference type="PANTHER" id="PTHR47870">
    <property type="entry name" value="CYTOCHROME C-TYPE BIOGENESIS PROTEIN CCMH"/>
    <property type="match status" value="1"/>
</dbReference>
<feature type="transmembrane region" description="Helical" evidence="6">
    <location>
        <begin position="6"/>
        <end position="25"/>
    </location>
</feature>
<keyword evidence="6" id="KW-0812">Transmembrane</keyword>
<feature type="domain" description="Cytochrome c-type biogenesis protein H TPR" evidence="8">
    <location>
        <begin position="131"/>
        <end position="257"/>
    </location>
</feature>
<reference evidence="9 10" key="1">
    <citation type="submission" date="2018-01" db="EMBL/GenBank/DDBJ databases">
        <title>Denitrification phenotypes of diverse strains of Pseudomonas stutzeri.</title>
        <authorList>
            <person name="Milligan D.A."/>
            <person name="Bergaust L."/>
            <person name="Bakken L.R."/>
            <person name="Frostegard A."/>
        </authorList>
    </citation>
    <scope>NUCLEOTIDE SEQUENCE [LARGE SCALE GENOMIC DNA]</scope>
    <source>
        <strain evidence="9 10">KC</strain>
    </source>
</reference>
<accession>A0A2N8S7B0</accession>
<dbReference type="Pfam" id="PF23892">
    <property type="entry name" value="Ig_CycH"/>
    <property type="match status" value="1"/>
</dbReference>
<feature type="domain" description="Cytochrome c-type biogenesis protein H Ig-like" evidence="7">
    <location>
        <begin position="292"/>
        <end position="398"/>
    </location>
</feature>
<dbReference type="AlphaFoldDB" id="A0A2N8S7B0"/>
<keyword evidence="6" id="KW-1133">Transmembrane helix</keyword>
<evidence type="ECO:0000256" key="6">
    <source>
        <dbReference type="SAM" id="Phobius"/>
    </source>
</evidence>
<dbReference type="InterPro" id="IPR056413">
    <property type="entry name" value="TPR_CcmH_CycH"/>
</dbReference>
<dbReference type="Pfam" id="PF23914">
    <property type="entry name" value="TPR_CcmH_CycH"/>
    <property type="match status" value="1"/>
</dbReference>
<evidence type="ECO:0000313" key="10">
    <source>
        <dbReference type="Proteomes" id="UP000235925"/>
    </source>
</evidence>
<dbReference type="NCBIfam" id="TIGR03142">
    <property type="entry name" value="cytochro_ccmI"/>
    <property type="match status" value="1"/>
</dbReference>
<dbReference type="GO" id="GO:0005886">
    <property type="term" value="C:plasma membrane"/>
    <property type="evidence" value="ECO:0007669"/>
    <property type="project" value="TreeGrafter"/>
</dbReference>
<keyword evidence="2" id="KW-0677">Repeat</keyword>
<name>A0A2N8S7B0_STUST</name>
<dbReference type="InterPro" id="IPR056412">
    <property type="entry name" value="Ig_CycH"/>
</dbReference>
<organism evidence="9 10">
    <name type="scientific">Stutzerimonas stutzeri</name>
    <name type="common">Pseudomonas stutzeri</name>
    <dbReference type="NCBI Taxonomy" id="316"/>
    <lineage>
        <taxon>Bacteria</taxon>
        <taxon>Pseudomonadati</taxon>
        <taxon>Pseudomonadota</taxon>
        <taxon>Gammaproteobacteria</taxon>
        <taxon>Pseudomonadales</taxon>
        <taxon>Pseudomonadaceae</taxon>
        <taxon>Stutzerimonas</taxon>
    </lineage>
</organism>
<evidence type="ECO:0000256" key="2">
    <source>
        <dbReference type="ARBA" id="ARBA00022737"/>
    </source>
</evidence>
<dbReference type="GO" id="GO:0030313">
    <property type="term" value="C:cell envelope"/>
    <property type="evidence" value="ECO:0007669"/>
    <property type="project" value="UniProtKB-SubCell"/>
</dbReference>
<evidence type="ECO:0000313" key="9">
    <source>
        <dbReference type="EMBL" id="PNF82510.1"/>
    </source>
</evidence>
<dbReference type="PANTHER" id="PTHR47870:SF4">
    <property type="entry name" value="CYTOCHROME C-TYPE BIOGENESIS PROTEIN CYCH"/>
    <property type="match status" value="1"/>
</dbReference>
<dbReference type="InterPro" id="IPR051263">
    <property type="entry name" value="C-type_cytochrome_biogenesis"/>
</dbReference>
<feature type="repeat" description="TPR" evidence="5">
    <location>
        <begin position="150"/>
        <end position="183"/>
    </location>
</feature>
<evidence type="ECO:0000256" key="1">
    <source>
        <dbReference type="ARBA" id="ARBA00004196"/>
    </source>
</evidence>
<sequence length="403" mass="43848">MIEFWIAAGALLLVALAFLLVPILHGRRAQAEEDRTALNVALYEERLAELVAQHAAGTLSDEQLDAGRADAARELLEDTEGSDKPRIAKLGRSVPLIAAVLVPLVGYGLYAYWGAIDKVQMARQFSEQPRTVEEMTAHLEQAVQEQPESAEAWYFLGRTYMNQERPGDAAKAFARVVEIAGRQPELLGQWAQALYFARDRQWSEQLQALTDEALQSDPQELTSLGLLGIAAYEESRYQDAVRYWEQLVAALPEEDPSREAIRGGIERARQQINGETATEQGQAGNDTVGTTLQIQVALDPKVAESVSQQDTVFVFARAVSGPPVPLAAKRLTVADLPATITLGDADAMVPSLKISSVEQVTVMARVSSSGDATKGEWMGQSEALDTAGEHSSVRLVIDRAEAP</sequence>
<dbReference type="InterPro" id="IPR011990">
    <property type="entry name" value="TPR-like_helical_dom_sf"/>
</dbReference>
<dbReference type="EMBL" id="POUN01000001">
    <property type="protein sequence ID" value="PNF82510.1"/>
    <property type="molecule type" value="Genomic_DNA"/>
</dbReference>
<comment type="subcellular location">
    <subcellularLocation>
        <location evidence="1">Cell envelope</location>
    </subcellularLocation>
</comment>
<dbReference type="SMART" id="SM00028">
    <property type="entry name" value="TPR"/>
    <property type="match status" value="2"/>
</dbReference>
<dbReference type="SUPFAM" id="SSF48452">
    <property type="entry name" value="TPR-like"/>
    <property type="match status" value="1"/>
</dbReference>
<keyword evidence="4 5" id="KW-0802">TPR repeat</keyword>
<keyword evidence="6" id="KW-0472">Membrane</keyword>
<comment type="caution">
    <text evidence="9">The sequence shown here is derived from an EMBL/GenBank/DDBJ whole genome shotgun (WGS) entry which is preliminary data.</text>
</comment>
<feature type="transmembrane region" description="Helical" evidence="6">
    <location>
        <begin position="94"/>
        <end position="113"/>
    </location>
</feature>
<evidence type="ECO:0000256" key="4">
    <source>
        <dbReference type="ARBA" id="ARBA00022803"/>
    </source>
</evidence>
<dbReference type="Gene3D" id="1.25.40.10">
    <property type="entry name" value="Tetratricopeptide repeat domain"/>
    <property type="match status" value="1"/>
</dbReference>
<keyword evidence="3" id="KW-0201">Cytochrome c-type biogenesis</keyword>
<dbReference type="RefSeq" id="WP_102823631.1">
    <property type="nucleotide sequence ID" value="NZ_CP139348.1"/>
</dbReference>
<evidence type="ECO:0000259" key="8">
    <source>
        <dbReference type="Pfam" id="PF23914"/>
    </source>
</evidence>
<dbReference type="InterPro" id="IPR017560">
    <property type="entry name" value="Cyt_c_biogenesis_CcmI"/>
</dbReference>
<evidence type="ECO:0000256" key="5">
    <source>
        <dbReference type="PROSITE-ProRule" id="PRU00339"/>
    </source>
</evidence>
<evidence type="ECO:0000259" key="7">
    <source>
        <dbReference type="Pfam" id="PF23892"/>
    </source>
</evidence>
<dbReference type="InterPro" id="IPR019734">
    <property type="entry name" value="TPR_rpt"/>
</dbReference>
<dbReference type="PROSITE" id="PS50005">
    <property type="entry name" value="TPR"/>
    <property type="match status" value="1"/>
</dbReference>
<proteinExistence type="predicted"/>
<gene>
    <name evidence="9" type="primary">ccmI</name>
    <name evidence="9" type="ORF">CXK92_03370</name>
</gene>
<dbReference type="Proteomes" id="UP000235925">
    <property type="component" value="Unassembled WGS sequence"/>
</dbReference>
<evidence type="ECO:0000256" key="3">
    <source>
        <dbReference type="ARBA" id="ARBA00022748"/>
    </source>
</evidence>